<dbReference type="Proteomes" id="UP000306420">
    <property type="component" value="Unassembled WGS sequence"/>
</dbReference>
<sequence>MKLLVLGGTNFFGMKAVQQLLDNGHDVTIATRGNKPNPFEGKAMHITLDARDASHEGWTEVTDQQWDAVFDNICYTANDARIIMDKFKDSIDHLYFTSSMAVYNGDIDGYSEADFDPLTYHIDPNIEVNYGEGKRQVEQVLYTEAPFKLTAFRFPIVLDLDDYTERLHFYVEKVMNDEVVYFMDPKNKVNYVKGMKAAESIVWAIENQKEGIYNISSRNAITVETFIAWLEEMTGKEVKVEYTNDRTHESPFSTVHDQYLRSDKIEAEGFELNNLEDWLKPLMKEIAQEG</sequence>
<dbReference type="EMBL" id="VBSP01000010">
    <property type="protein sequence ID" value="TLQ41772.1"/>
    <property type="molecule type" value="Genomic_DNA"/>
</dbReference>
<dbReference type="PANTHER" id="PTHR43725:SF47">
    <property type="entry name" value="UDP-GLUCOSE 4-EPIMERASE"/>
    <property type="match status" value="1"/>
</dbReference>
<evidence type="ECO:0000256" key="3">
    <source>
        <dbReference type="ARBA" id="ARBA00007637"/>
    </source>
</evidence>
<dbReference type="RefSeq" id="WP_138404152.1">
    <property type="nucleotide sequence ID" value="NZ_VBSP01000010.1"/>
</dbReference>
<dbReference type="GO" id="GO:0005829">
    <property type="term" value="C:cytosol"/>
    <property type="evidence" value="ECO:0007669"/>
    <property type="project" value="TreeGrafter"/>
</dbReference>
<comment type="cofactor">
    <cofactor evidence="2">
        <name>NAD(+)</name>
        <dbReference type="ChEBI" id="CHEBI:57540"/>
    </cofactor>
</comment>
<dbReference type="InterPro" id="IPR036291">
    <property type="entry name" value="NAD(P)-bd_dom_sf"/>
</dbReference>
<keyword evidence="6" id="KW-0520">NAD</keyword>
<dbReference type="OrthoDB" id="9809586at2"/>
<dbReference type="GO" id="GO:0005996">
    <property type="term" value="P:monosaccharide metabolic process"/>
    <property type="evidence" value="ECO:0007669"/>
    <property type="project" value="TreeGrafter"/>
</dbReference>
<gene>
    <name evidence="8" type="ORF">FEZ33_04200</name>
</gene>
<dbReference type="EC" id="5.1.3.2" evidence="4"/>
<evidence type="ECO:0000256" key="4">
    <source>
        <dbReference type="ARBA" id="ARBA00013189"/>
    </source>
</evidence>
<keyword evidence="7" id="KW-0413">Isomerase</keyword>
<dbReference type="SUPFAM" id="SSF51735">
    <property type="entry name" value="NAD(P)-binding Rossmann-fold domains"/>
    <property type="match status" value="1"/>
</dbReference>
<dbReference type="GO" id="GO:0003978">
    <property type="term" value="F:UDP-glucose 4-epimerase activity"/>
    <property type="evidence" value="ECO:0007669"/>
    <property type="project" value="UniProtKB-EC"/>
</dbReference>
<accession>A0A5R9DVW5</accession>
<evidence type="ECO:0000256" key="7">
    <source>
        <dbReference type="ARBA" id="ARBA00023235"/>
    </source>
</evidence>
<comment type="catalytic activity">
    <reaction evidence="1">
        <text>UDP-alpha-D-glucose = UDP-alpha-D-galactose</text>
        <dbReference type="Rhea" id="RHEA:22168"/>
        <dbReference type="ChEBI" id="CHEBI:58885"/>
        <dbReference type="ChEBI" id="CHEBI:66914"/>
        <dbReference type="EC" id="5.1.3.2"/>
    </reaction>
</comment>
<evidence type="ECO:0000256" key="1">
    <source>
        <dbReference type="ARBA" id="ARBA00000083"/>
    </source>
</evidence>
<comment type="caution">
    <text evidence="8">The sequence shown here is derived from an EMBL/GenBank/DDBJ whole genome shotgun (WGS) entry which is preliminary data.</text>
</comment>
<comment type="similarity">
    <text evidence="3">Belongs to the NAD(P)-dependent epimerase/dehydratase family.</text>
</comment>
<proteinExistence type="inferred from homology"/>
<name>A0A5R9DVW5_9LACT</name>
<dbReference type="AlphaFoldDB" id="A0A5R9DVW5"/>
<protein>
    <recommendedName>
        <fullName evidence="5">UDP-glucose 4-epimerase</fullName>
        <ecNumber evidence="4">5.1.3.2</ecNumber>
    </recommendedName>
</protein>
<evidence type="ECO:0000256" key="2">
    <source>
        <dbReference type="ARBA" id="ARBA00001911"/>
    </source>
</evidence>
<evidence type="ECO:0000256" key="6">
    <source>
        <dbReference type="ARBA" id="ARBA00023027"/>
    </source>
</evidence>
<dbReference type="PANTHER" id="PTHR43725">
    <property type="entry name" value="UDP-GLUCOSE 4-EPIMERASE"/>
    <property type="match status" value="1"/>
</dbReference>
<evidence type="ECO:0000313" key="9">
    <source>
        <dbReference type="Proteomes" id="UP000306420"/>
    </source>
</evidence>
<reference evidence="8 9" key="1">
    <citation type="submission" date="2019-05" db="EMBL/GenBank/DDBJ databases">
        <title>The metagenome of a microbial culture collection derived from dairy environment covers the genomic content of the human microbiome.</title>
        <authorList>
            <person name="Roder T."/>
            <person name="Wuthrich D."/>
            <person name="Sattari Z."/>
            <person name="Von Ah U."/>
            <person name="Bar C."/>
            <person name="Ronchi F."/>
            <person name="Macpherson A.J."/>
            <person name="Ganal-Vonarburg S.C."/>
            <person name="Bruggmann R."/>
            <person name="Vergeres G."/>
        </authorList>
    </citation>
    <scope>NUCLEOTIDE SEQUENCE [LARGE SCALE GENOMIC DNA]</scope>
    <source>
        <strain evidence="8 9">FAM 24227</strain>
    </source>
</reference>
<dbReference type="Gene3D" id="3.40.50.720">
    <property type="entry name" value="NAD(P)-binding Rossmann-like Domain"/>
    <property type="match status" value="1"/>
</dbReference>
<evidence type="ECO:0000256" key="5">
    <source>
        <dbReference type="ARBA" id="ARBA00018569"/>
    </source>
</evidence>
<evidence type="ECO:0000313" key="8">
    <source>
        <dbReference type="EMBL" id="TLQ41772.1"/>
    </source>
</evidence>
<organism evidence="8 9">
    <name type="scientific">Ruoffia tabacinasalis</name>
    <dbReference type="NCBI Taxonomy" id="87458"/>
    <lineage>
        <taxon>Bacteria</taxon>
        <taxon>Bacillati</taxon>
        <taxon>Bacillota</taxon>
        <taxon>Bacilli</taxon>
        <taxon>Lactobacillales</taxon>
        <taxon>Aerococcaceae</taxon>
        <taxon>Ruoffia</taxon>
    </lineage>
</organism>